<feature type="region of interest" description="Disordered" evidence="1">
    <location>
        <begin position="1"/>
        <end position="25"/>
    </location>
</feature>
<dbReference type="Proteomes" id="UP001165561">
    <property type="component" value="Unassembled WGS sequence"/>
</dbReference>
<reference evidence="2" key="1">
    <citation type="submission" date="2023-02" db="EMBL/GenBank/DDBJ databases">
        <title>Georgenia sp.10Sc9-8, isolated from a soil sample collected from the Taklamakan desert.</title>
        <authorList>
            <person name="Liu S."/>
        </authorList>
    </citation>
    <scope>NUCLEOTIDE SEQUENCE</scope>
    <source>
        <strain evidence="2">10Sc9-8</strain>
    </source>
</reference>
<protein>
    <submittedName>
        <fullName evidence="2">Uncharacterized protein</fullName>
    </submittedName>
</protein>
<accession>A0ABT5TUU6</accession>
<gene>
    <name evidence="2" type="ORF">PU560_05045</name>
</gene>
<feature type="region of interest" description="Disordered" evidence="1">
    <location>
        <begin position="364"/>
        <end position="436"/>
    </location>
</feature>
<evidence type="ECO:0000256" key="1">
    <source>
        <dbReference type="SAM" id="MobiDB-lite"/>
    </source>
</evidence>
<name>A0ABT5TUU6_9MICO</name>
<proteinExistence type="predicted"/>
<sequence length="436" mass="46883">LFAEEEADLPRWPGPEQRDLPDRWTPWPLTPDPGGSVCLGVVFKESDDWQLDTWAARRDRGGSPPRDRWQWGLGMRPWEVFVAQVLQFQAQLGDTLRTRATAPAPDALRTRLGKLEQLLRELGEDQRTAALRQITEIGEMAQHSVEEGDTPSLADLGFLDLPPAGFLPSPAESEDGTVADVERWLGDGLVRRVCTMSLGDLGGVLAAAQSRPRTPLDGSGVPVLDIVVPVHVTHERATSWVLFVRADDVECAEPEAPATEEVEVLTRSREGDDAGEPQHLGTLRYPRGAWSVPEDVAAVFGKVQALVGADGVTAVEATTRTADRQPLGLLRATLLATAFTGQEVTPVGVRTRVEKGKETITIETGTDTDVVISLERGPRPGGDAGEEPAPEKKPGNPRKAPATKPGEAPRAPARRRGRQSATQPSKQDGASGGAPS</sequence>
<organism evidence="2 3">
    <name type="scientific">Georgenia halotolerans</name>
    <dbReference type="NCBI Taxonomy" id="3028317"/>
    <lineage>
        <taxon>Bacteria</taxon>
        <taxon>Bacillati</taxon>
        <taxon>Actinomycetota</taxon>
        <taxon>Actinomycetes</taxon>
        <taxon>Micrococcales</taxon>
        <taxon>Bogoriellaceae</taxon>
        <taxon>Georgenia</taxon>
    </lineage>
</organism>
<comment type="caution">
    <text evidence="2">The sequence shown here is derived from an EMBL/GenBank/DDBJ whole genome shotgun (WGS) entry which is preliminary data.</text>
</comment>
<evidence type="ECO:0000313" key="2">
    <source>
        <dbReference type="EMBL" id="MDD9205834.1"/>
    </source>
</evidence>
<evidence type="ECO:0000313" key="3">
    <source>
        <dbReference type="Proteomes" id="UP001165561"/>
    </source>
</evidence>
<dbReference type="EMBL" id="JARACI010000676">
    <property type="protein sequence ID" value="MDD9205834.1"/>
    <property type="molecule type" value="Genomic_DNA"/>
</dbReference>
<keyword evidence="3" id="KW-1185">Reference proteome</keyword>
<feature type="non-terminal residue" evidence="2">
    <location>
        <position position="1"/>
    </location>
</feature>
<feature type="compositionally biased region" description="Polar residues" evidence="1">
    <location>
        <begin position="419"/>
        <end position="428"/>
    </location>
</feature>